<organism evidence="1 2">
    <name type="scientific">Catellatospora citrea</name>
    <dbReference type="NCBI Taxonomy" id="53366"/>
    <lineage>
        <taxon>Bacteria</taxon>
        <taxon>Bacillati</taxon>
        <taxon>Actinomycetota</taxon>
        <taxon>Actinomycetes</taxon>
        <taxon>Micromonosporales</taxon>
        <taxon>Micromonosporaceae</taxon>
        <taxon>Catellatospora</taxon>
    </lineage>
</organism>
<protein>
    <submittedName>
        <fullName evidence="1">Uncharacterized protein</fullName>
    </submittedName>
</protein>
<reference evidence="1 2" key="1">
    <citation type="submission" date="2021-01" db="EMBL/GenBank/DDBJ databases">
        <title>Whole genome shotgun sequence of Catellatospora citrea NBRC 14495.</title>
        <authorList>
            <person name="Komaki H."/>
            <person name="Tamura T."/>
        </authorList>
    </citation>
    <scope>NUCLEOTIDE SEQUENCE [LARGE SCALE GENOMIC DNA]</scope>
    <source>
        <strain evidence="1 2">NBRC 14495</strain>
    </source>
</reference>
<dbReference type="AlphaFoldDB" id="A0A8J3KIW0"/>
<keyword evidence="2" id="KW-1185">Reference proteome</keyword>
<comment type="caution">
    <text evidence="1">The sequence shown here is derived from an EMBL/GenBank/DDBJ whole genome shotgun (WGS) entry which is preliminary data.</text>
</comment>
<proteinExistence type="predicted"/>
<evidence type="ECO:0000313" key="1">
    <source>
        <dbReference type="EMBL" id="GIF96784.1"/>
    </source>
</evidence>
<dbReference type="EMBL" id="BONH01000006">
    <property type="protein sequence ID" value="GIF96784.1"/>
    <property type="molecule type" value="Genomic_DNA"/>
</dbReference>
<gene>
    <name evidence="1" type="ORF">Cci01nite_18780</name>
</gene>
<dbReference type="Proteomes" id="UP000659904">
    <property type="component" value="Unassembled WGS sequence"/>
</dbReference>
<name>A0A8J3KIW0_9ACTN</name>
<evidence type="ECO:0000313" key="2">
    <source>
        <dbReference type="Proteomes" id="UP000659904"/>
    </source>
</evidence>
<sequence length="71" mass="7839">MSDAVKWQTNNGEPVSIGDYVAIDLDSDAIGRIVEICGDSTGRPVVEVTEGRRRGKKVAVWPNQMLLRVLR</sequence>
<dbReference type="RefSeq" id="WP_147433034.1">
    <property type="nucleotide sequence ID" value="NZ_BONH01000006.1"/>
</dbReference>
<accession>A0A8J3KIW0</accession>